<dbReference type="Proteomes" id="UP000323142">
    <property type="component" value="Unassembled WGS sequence"/>
</dbReference>
<comment type="caution">
    <text evidence="9">The sequence shown here is derived from an EMBL/GenBank/DDBJ whole genome shotgun (WGS) entry which is preliminary data.</text>
</comment>
<evidence type="ECO:0000256" key="8">
    <source>
        <dbReference type="SAM" id="Phobius"/>
    </source>
</evidence>
<dbReference type="GO" id="GO:0015483">
    <property type="term" value="F:long-chain fatty acid transporting porin activity"/>
    <property type="evidence" value="ECO:0007669"/>
    <property type="project" value="TreeGrafter"/>
</dbReference>
<dbReference type="PANTHER" id="PTHR35093:SF8">
    <property type="entry name" value="OUTER MEMBRANE PROTEIN NMB0088-RELATED"/>
    <property type="match status" value="1"/>
</dbReference>
<evidence type="ECO:0000256" key="4">
    <source>
        <dbReference type="ARBA" id="ARBA00022692"/>
    </source>
</evidence>
<sequence>MVANAATCRCTRTPHKGRTGMFSIRRLIAAATVSGVTLIAAATVSGVTLIAAGAAQASSFYIRTGQGAEGVGLQFAGGASGGIGLASIGWNPATMTMFPGRQSNWNAALIYPQASYSIDAPSRLYPAGAPAGFTLPNPQQTPVGEIGGEGVVVPSSYSVYQVTDQLWVGLATGAPWGLRSKAENLNSAGQVYGRSSKVRSYNASPSVAYQVTPWLSLGAAAQIQYFKVELKQASPFLGQTGPLAALTAVSPNAPSSILEGFDVSYGYRLGATITPWTGGTFGIGYRSMVRHELSGDLTQPTTLGTGVDIPIRANLTLPESVLLGFSQQITPDLQVHLGYEWTNWSRFSRIPVRSTANDQVLTSLNFEYSDAHYFSAGLEYAFNPFLTLRGGVSYEQSAVTDRVRTTRISDNDRWGVSAGVGYKLSNRFAVDVSYAHYFIKDAPVNIVPGHPSFSGVSYQGVAKPSVDVLAVGLTYRWDEPAVVAVEERPLIRKF</sequence>
<feature type="transmembrane region" description="Helical" evidence="8">
    <location>
        <begin position="27"/>
        <end position="54"/>
    </location>
</feature>
<reference evidence="9 10" key="2">
    <citation type="submission" date="2019-09" db="EMBL/GenBank/DDBJ databases">
        <authorList>
            <person name="Jin C."/>
        </authorList>
    </citation>
    <scope>NUCLEOTIDE SEQUENCE [LARGE SCALE GENOMIC DNA]</scope>
    <source>
        <strain evidence="9 10">BN140002</strain>
    </source>
</reference>
<keyword evidence="5" id="KW-0732">Signal</keyword>
<dbReference type="OrthoDB" id="19849at2"/>
<dbReference type="Pfam" id="PF03349">
    <property type="entry name" value="Toluene_X"/>
    <property type="match status" value="1"/>
</dbReference>
<keyword evidence="10" id="KW-1185">Reference proteome</keyword>
<dbReference type="EMBL" id="VUOA01000001">
    <property type="protein sequence ID" value="KAA2244359.1"/>
    <property type="molecule type" value="Genomic_DNA"/>
</dbReference>
<keyword evidence="7" id="KW-0998">Cell outer membrane</keyword>
<keyword evidence="6 8" id="KW-0472">Membrane</keyword>
<dbReference type="SUPFAM" id="SSF56935">
    <property type="entry name" value="Porins"/>
    <property type="match status" value="1"/>
</dbReference>
<keyword evidence="4 8" id="KW-0812">Transmembrane</keyword>
<evidence type="ECO:0000313" key="9">
    <source>
        <dbReference type="EMBL" id="KAA2244359.1"/>
    </source>
</evidence>
<dbReference type="PANTHER" id="PTHR35093">
    <property type="entry name" value="OUTER MEMBRANE PROTEIN NMB0088-RELATED"/>
    <property type="match status" value="1"/>
</dbReference>
<comment type="similarity">
    <text evidence="2">Belongs to the OmpP1/FadL family.</text>
</comment>
<gene>
    <name evidence="9" type="ORF">F0L46_00220</name>
</gene>
<accession>A0A5B2W296</accession>
<comment type="subcellular location">
    <subcellularLocation>
        <location evidence="1">Cell outer membrane</location>
        <topology evidence="1">Multi-pass membrane protein</topology>
    </subcellularLocation>
</comment>
<evidence type="ECO:0000256" key="1">
    <source>
        <dbReference type="ARBA" id="ARBA00004571"/>
    </source>
</evidence>
<evidence type="ECO:0000256" key="2">
    <source>
        <dbReference type="ARBA" id="ARBA00008163"/>
    </source>
</evidence>
<evidence type="ECO:0000256" key="6">
    <source>
        <dbReference type="ARBA" id="ARBA00023136"/>
    </source>
</evidence>
<organism evidence="9 10">
    <name type="scientific">Salinarimonas soli</name>
    <dbReference type="NCBI Taxonomy" id="1638099"/>
    <lineage>
        <taxon>Bacteria</taxon>
        <taxon>Pseudomonadati</taxon>
        <taxon>Pseudomonadota</taxon>
        <taxon>Alphaproteobacteria</taxon>
        <taxon>Hyphomicrobiales</taxon>
        <taxon>Salinarimonadaceae</taxon>
        <taxon>Salinarimonas</taxon>
    </lineage>
</organism>
<evidence type="ECO:0000256" key="7">
    <source>
        <dbReference type="ARBA" id="ARBA00023237"/>
    </source>
</evidence>
<proteinExistence type="inferred from homology"/>
<dbReference type="Gene3D" id="2.40.160.60">
    <property type="entry name" value="Outer membrane protein transport protein (OMPP1/FadL/TodX)"/>
    <property type="match status" value="1"/>
</dbReference>
<dbReference type="InterPro" id="IPR005017">
    <property type="entry name" value="OMPP1/FadL/TodX"/>
</dbReference>
<protein>
    <submittedName>
        <fullName evidence="9">Outer membrane beta-barrel protein</fullName>
    </submittedName>
</protein>
<evidence type="ECO:0000256" key="5">
    <source>
        <dbReference type="ARBA" id="ARBA00022729"/>
    </source>
</evidence>
<evidence type="ECO:0000313" key="10">
    <source>
        <dbReference type="Proteomes" id="UP000323142"/>
    </source>
</evidence>
<keyword evidence="8" id="KW-1133">Transmembrane helix</keyword>
<dbReference type="GO" id="GO:0009279">
    <property type="term" value="C:cell outer membrane"/>
    <property type="evidence" value="ECO:0007669"/>
    <property type="project" value="UniProtKB-SubCell"/>
</dbReference>
<keyword evidence="3" id="KW-1134">Transmembrane beta strand</keyword>
<reference evidence="9 10" key="1">
    <citation type="submission" date="2019-09" db="EMBL/GenBank/DDBJ databases">
        <title>Salinarimonas rosea gen. nov., sp. nov., a new member of the a-2 subgroup of the Proteobacteria.</title>
        <authorList>
            <person name="Liu J."/>
        </authorList>
    </citation>
    <scope>NUCLEOTIDE SEQUENCE [LARGE SCALE GENOMIC DNA]</scope>
    <source>
        <strain evidence="9 10">BN140002</strain>
    </source>
</reference>
<name>A0A5B2W296_9HYPH</name>
<dbReference type="AlphaFoldDB" id="A0A5B2W296"/>
<evidence type="ECO:0000256" key="3">
    <source>
        <dbReference type="ARBA" id="ARBA00022452"/>
    </source>
</evidence>